<reference evidence="2 3" key="1">
    <citation type="submission" date="2018-04" db="EMBL/GenBank/DDBJ databases">
        <title>WGS assembly of Panicum hallii var. hallii HAL2.</title>
        <authorList>
            <person name="Lovell J."/>
            <person name="Jenkins J."/>
            <person name="Lowry D."/>
            <person name="Mamidi S."/>
            <person name="Sreedasyam A."/>
            <person name="Weng X."/>
            <person name="Barry K."/>
            <person name="Bonette J."/>
            <person name="Campitelli B."/>
            <person name="Daum C."/>
            <person name="Gordon S."/>
            <person name="Gould B."/>
            <person name="Lipzen A."/>
            <person name="MacQueen A."/>
            <person name="Palacio-Mejia J."/>
            <person name="Plott C."/>
            <person name="Shakirov E."/>
            <person name="Shu S."/>
            <person name="Yoshinaga Y."/>
            <person name="Zane M."/>
            <person name="Rokhsar D."/>
            <person name="Grimwood J."/>
            <person name="Schmutz J."/>
            <person name="Juenger T."/>
        </authorList>
    </citation>
    <scope>NUCLEOTIDE SEQUENCE [LARGE SCALE GENOMIC DNA]</scope>
    <source>
        <strain evidence="3">cv. HAL2</strain>
    </source>
</reference>
<dbReference type="InterPro" id="IPR024752">
    <property type="entry name" value="Myb/SANT-like_dom"/>
</dbReference>
<organism evidence="2 3">
    <name type="scientific">Panicum hallii var. hallii</name>
    <dbReference type="NCBI Taxonomy" id="1504633"/>
    <lineage>
        <taxon>Eukaryota</taxon>
        <taxon>Viridiplantae</taxon>
        <taxon>Streptophyta</taxon>
        <taxon>Embryophyta</taxon>
        <taxon>Tracheophyta</taxon>
        <taxon>Spermatophyta</taxon>
        <taxon>Magnoliopsida</taxon>
        <taxon>Liliopsida</taxon>
        <taxon>Poales</taxon>
        <taxon>Poaceae</taxon>
        <taxon>PACMAD clade</taxon>
        <taxon>Panicoideae</taxon>
        <taxon>Panicodae</taxon>
        <taxon>Paniceae</taxon>
        <taxon>Panicinae</taxon>
        <taxon>Panicum</taxon>
        <taxon>Panicum sect. Panicum</taxon>
    </lineage>
</organism>
<dbReference type="OrthoDB" id="684435at2759"/>
<protein>
    <recommendedName>
        <fullName evidence="1">Myb/SANT-like domain-containing protein</fullName>
    </recommendedName>
</protein>
<dbReference type="Pfam" id="PF12776">
    <property type="entry name" value="Myb_DNA-bind_3"/>
    <property type="match status" value="1"/>
</dbReference>
<dbReference type="Proteomes" id="UP000244336">
    <property type="component" value="Chromosome 7"/>
</dbReference>
<dbReference type="AlphaFoldDB" id="A0A2T7CV76"/>
<feature type="domain" description="Myb/SANT-like" evidence="1">
    <location>
        <begin position="12"/>
        <end position="68"/>
    </location>
</feature>
<evidence type="ECO:0000259" key="1">
    <source>
        <dbReference type="Pfam" id="PF12776"/>
    </source>
</evidence>
<gene>
    <name evidence="2" type="ORF">GQ55_7G149300</name>
</gene>
<accession>A0A2T7CV76</accession>
<dbReference type="PANTHER" id="PTHR47069:SF9">
    <property type="entry name" value="MYB_SANT-LIKE DOMAIN-CONTAINING PROTEIN"/>
    <property type="match status" value="1"/>
</dbReference>
<keyword evidence="3" id="KW-1185">Reference proteome</keyword>
<proteinExistence type="predicted"/>
<sequence>MANNRANRPAATTKLFLDLCIAEKNQLNFNNKGLTKLGWQHIYRNFREQTGLQYDNKQLQDKLTALKRAV</sequence>
<evidence type="ECO:0000313" key="2">
    <source>
        <dbReference type="EMBL" id="PUZ47247.1"/>
    </source>
</evidence>
<dbReference type="Gramene" id="PUZ47247">
    <property type="protein sequence ID" value="PUZ47247"/>
    <property type="gene ID" value="GQ55_7G149300"/>
</dbReference>
<evidence type="ECO:0000313" key="3">
    <source>
        <dbReference type="Proteomes" id="UP000244336"/>
    </source>
</evidence>
<dbReference type="PANTHER" id="PTHR47069">
    <property type="match status" value="1"/>
</dbReference>
<name>A0A2T7CV76_9POAL</name>
<dbReference type="EMBL" id="CM009755">
    <property type="protein sequence ID" value="PUZ47247.1"/>
    <property type="molecule type" value="Genomic_DNA"/>
</dbReference>